<dbReference type="GO" id="GO:0009765">
    <property type="term" value="P:photosynthesis, light harvesting"/>
    <property type="evidence" value="ECO:0007669"/>
    <property type="project" value="InterPro"/>
</dbReference>
<dbReference type="PANTHER" id="PTHR21649">
    <property type="entry name" value="CHLOROPHYLL A/B BINDING PROTEIN"/>
    <property type="match status" value="1"/>
</dbReference>
<keyword evidence="7" id="KW-0793">Thylakoid</keyword>
<feature type="binding site" evidence="6">
    <location>
        <position position="196"/>
    </location>
    <ligand>
        <name>chlorophyll a</name>
        <dbReference type="ChEBI" id="CHEBI:58416"/>
        <label>1</label>
    </ligand>
</feature>
<comment type="subcellular location">
    <subcellularLocation>
        <location evidence="7">Plastid</location>
        <location evidence="7">Chloroplast thylakoid membrane</location>
    </subcellularLocation>
</comment>
<comment type="similarity">
    <text evidence="7">Belongs to the light-harvesting chlorophyll a/b-binding (LHC) protein family.</text>
</comment>
<evidence type="ECO:0000256" key="4">
    <source>
        <dbReference type="ARBA" id="ARBA00022640"/>
    </source>
</evidence>
<evidence type="ECO:0000256" key="6">
    <source>
        <dbReference type="PIRSR" id="PIRSR601344-1"/>
    </source>
</evidence>
<feature type="binding site" description="axial binding residue" evidence="6">
    <location>
        <position position="81"/>
    </location>
    <ligand>
        <name>chlorophyll b</name>
        <dbReference type="ChEBI" id="CHEBI:61721"/>
        <label>1</label>
    </ligand>
    <ligandPart>
        <name>Mg</name>
        <dbReference type="ChEBI" id="CHEBI:25107"/>
    </ligandPart>
</feature>
<evidence type="ECO:0000256" key="5">
    <source>
        <dbReference type="ARBA" id="ARBA00022991"/>
    </source>
</evidence>
<dbReference type="InterPro" id="IPR001344">
    <property type="entry name" value="Chloro_AB-bd_pln"/>
</dbReference>
<organism evidence="8 9">
    <name type="scientific">Ostreobium quekettii</name>
    <dbReference type="NCBI Taxonomy" id="121088"/>
    <lineage>
        <taxon>Eukaryota</taxon>
        <taxon>Viridiplantae</taxon>
        <taxon>Chlorophyta</taxon>
        <taxon>core chlorophytes</taxon>
        <taxon>Ulvophyceae</taxon>
        <taxon>TCBD clade</taxon>
        <taxon>Bryopsidales</taxon>
        <taxon>Ostreobineae</taxon>
        <taxon>Ostreobiaceae</taxon>
        <taxon>Ostreobium</taxon>
    </lineage>
</organism>
<keyword evidence="2 7" id="KW-0150">Chloroplast</keyword>
<keyword evidence="3 7" id="KW-0602">Photosynthesis</keyword>
<dbReference type="EMBL" id="CAJHUC010002018">
    <property type="protein sequence ID" value="CAD7702973.1"/>
    <property type="molecule type" value="Genomic_DNA"/>
</dbReference>
<name>A0A8S1J712_9CHLO</name>
<reference evidence="8" key="1">
    <citation type="submission" date="2020-12" db="EMBL/GenBank/DDBJ databases">
        <authorList>
            <person name="Iha C."/>
        </authorList>
    </citation>
    <scope>NUCLEOTIDE SEQUENCE</scope>
</reference>
<dbReference type="AlphaFoldDB" id="A0A8S1J712"/>
<accession>A0A8S1J712</accession>
<evidence type="ECO:0000256" key="3">
    <source>
        <dbReference type="ARBA" id="ARBA00022531"/>
    </source>
</evidence>
<evidence type="ECO:0000313" key="9">
    <source>
        <dbReference type="Proteomes" id="UP000708148"/>
    </source>
</evidence>
<evidence type="ECO:0000256" key="1">
    <source>
        <dbReference type="ARBA" id="ARBA00022494"/>
    </source>
</evidence>
<keyword evidence="7" id="KW-0604">Photosystem II</keyword>
<dbReference type="GO" id="GO:0009535">
    <property type="term" value="C:chloroplast thylakoid membrane"/>
    <property type="evidence" value="ECO:0007669"/>
    <property type="project" value="UniProtKB-SubCell"/>
</dbReference>
<dbReference type="GO" id="GO:0009522">
    <property type="term" value="C:photosystem I"/>
    <property type="evidence" value="ECO:0007669"/>
    <property type="project" value="UniProtKB-KW"/>
</dbReference>
<keyword evidence="5 7" id="KW-0157">Chromophore</keyword>
<evidence type="ECO:0000256" key="7">
    <source>
        <dbReference type="RuleBase" id="RU363080"/>
    </source>
</evidence>
<dbReference type="Proteomes" id="UP000708148">
    <property type="component" value="Unassembled WGS sequence"/>
</dbReference>
<dbReference type="Gene3D" id="1.10.3460.10">
    <property type="entry name" value="Chlorophyll a/b binding protein domain"/>
    <property type="match status" value="1"/>
</dbReference>
<feature type="binding site" evidence="6">
    <location>
        <position position="167"/>
    </location>
    <ligand>
        <name>chlorophyll a</name>
        <dbReference type="ChEBI" id="CHEBI:58416"/>
        <label>1</label>
    </ligand>
</feature>
<evidence type="ECO:0000256" key="2">
    <source>
        <dbReference type="ARBA" id="ARBA00022528"/>
    </source>
</evidence>
<keyword evidence="7" id="KW-0603">Photosystem I</keyword>
<feature type="binding site" evidence="6">
    <location>
        <position position="169"/>
    </location>
    <ligand>
        <name>chlorophyll a</name>
        <dbReference type="ChEBI" id="CHEBI:58416"/>
        <label>1</label>
    </ligand>
</feature>
<dbReference type="InterPro" id="IPR022796">
    <property type="entry name" value="Chloroa_b-bind"/>
</dbReference>
<gene>
    <name evidence="8" type="ORF">OSTQU699_LOCUS8330</name>
</gene>
<dbReference type="GO" id="GO:0009523">
    <property type="term" value="C:photosystem II"/>
    <property type="evidence" value="ECO:0007669"/>
    <property type="project" value="UniProtKB-KW"/>
</dbReference>
<dbReference type="GO" id="GO:0016168">
    <property type="term" value="F:chlorophyll binding"/>
    <property type="evidence" value="ECO:0007669"/>
    <property type="project" value="UniProtKB-KW"/>
</dbReference>
<feature type="binding site" evidence="6">
    <location>
        <position position="164"/>
    </location>
    <ligand>
        <name>chlorophyll a</name>
        <dbReference type="ChEBI" id="CHEBI:58416"/>
        <label>1</label>
    </ligand>
</feature>
<protein>
    <recommendedName>
        <fullName evidence="7">Chlorophyll a-b binding protein, chloroplastic</fullName>
    </recommendedName>
</protein>
<comment type="caution">
    <text evidence="8">The sequence shown here is derived from an EMBL/GenBank/DDBJ whole genome shotgun (WGS) entry which is preliminary data.</text>
</comment>
<comment type="function">
    <text evidence="7">The light-harvesting complex (LHC) functions as a light receptor, it captures and delivers excitation energy to photosystems with which it is closely associated.</text>
</comment>
<dbReference type="Pfam" id="PF00504">
    <property type="entry name" value="Chloroa_b-bind"/>
    <property type="match status" value="1"/>
</dbReference>
<keyword evidence="1 6" id="KW-0148">Chlorophyll</keyword>
<sequence length="247" mass="26661">MFASAMSAFAGRCPALRPAAGRPARSVTRMAADRPMWYPGATPPDHLDGTMAGDYGFDPLALGANENLLPWFREAELMNGRFAMVAVPGIIMTELLGFGNFWEAGANVQSPLSLQALIGLQVVIMGALEYKRFEIFKKTGECGLLGFAPFDPMGMKSEETMVKEVKNARLGMLAFIGFCSQAAVQGKGPVACFAAHIKDPLHENIYTSKVGPEVTAAIVCLAIWPFIVEAQKALGGKDKETFRALPW</sequence>
<feature type="binding site" description="axial binding residue" evidence="6">
    <location>
        <position position="144"/>
    </location>
    <ligand>
        <name>chlorophyll b</name>
        <dbReference type="ChEBI" id="CHEBI:61721"/>
        <label>1</label>
    </ligand>
    <ligandPart>
        <name>Mg</name>
        <dbReference type="ChEBI" id="CHEBI:25107"/>
    </ligandPart>
</feature>
<keyword evidence="9" id="KW-1185">Reference proteome</keyword>
<feature type="binding site" evidence="6">
    <location>
        <position position="181"/>
    </location>
    <ligand>
        <name>chlorophyll a</name>
        <dbReference type="ChEBI" id="CHEBI:58416"/>
        <label>1</label>
    </ligand>
</feature>
<evidence type="ECO:0000313" key="8">
    <source>
        <dbReference type="EMBL" id="CAD7702973.1"/>
    </source>
</evidence>
<feature type="binding site" evidence="6">
    <location>
        <position position="76"/>
    </location>
    <ligand>
        <name>chlorophyll a</name>
        <dbReference type="ChEBI" id="CHEBI:58416"/>
        <label>1</label>
    </ligand>
</feature>
<feature type="binding site" evidence="6">
    <location>
        <position position="112"/>
    </location>
    <ligand>
        <name>chlorophyll a</name>
        <dbReference type="ChEBI" id="CHEBI:58416"/>
        <label>1</label>
    </ligand>
</feature>
<dbReference type="SUPFAM" id="SSF103511">
    <property type="entry name" value="Chlorophyll a-b binding protein"/>
    <property type="match status" value="1"/>
</dbReference>
<feature type="binding site" evidence="6">
    <location>
        <position position="163"/>
    </location>
    <ligand>
        <name>chlorophyll a</name>
        <dbReference type="ChEBI" id="CHEBI:58416"/>
        <label>1</label>
    </ligand>
</feature>
<keyword evidence="4 7" id="KW-0934">Plastid</keyword>
<dbReference type="OrthoDB" id="423598at2759"/>
<proteinExistence type="inferred from homology"/>